<organism evidence="1 2">
    <name type="scientific">Tetrabaena socialis</name>
    <dbReference type="NCBI Taxonomy" id="47790"/>
    <lineage>
        <taxon>Eukaryota</taxon>
        <taxon>Viridiplantae</taxon>
        <taxon>Chlorophyta</taxon>
        <taxon>core chlorophytes</taxon>
        <taxon>Chlorophyceae</taxon>
        <taxon>CS clade</taxon>
        <taxon>Chlamydomonadales</taxon>
        <taxon>Tetrabaenaceae</taxon>
        <taxon>Tetrabaena</taxon>
    </lineage>
</organism>
<comment type="caution">
    <text evidence="1">The sequence shown here is derived from an EMBL/GenBank/DDBJ whole genome shotgun (WGS) entry which is preliminary data.</text>
</comment>
<reference evidence="1 2" key="1">
    <citation type="journal article" date="2017" name="Mol. Biol. Evol.">
        <title>The 4-celled Tetrabaena socialis nuclear genome reveals the essential components for genetic control of cell number at the origin of multicellularity in the volvocine lineage.</title>
        <authorList>
            <person name="Featherston J."/>
            <person name="Arakaki Y."/>
            <person name="Hanschen E.R."/>
            <person name="Ferris P.J."/>
            <person name="Michod R.E."/>
            <person name="Olson B.J.S.C."/>
            <person name="Nozaki H."/>
            <person name="Durand P.M."/>
        </authorList>
    </citation>
    <scope>NUCLEOTIDE SEQUENCE [LARGE SCALE GENOMIC DNA]</scope>
    <source>
        <strain evidence="1 2">NIES-571</strain>
    </source>
</reference>
<sequence length="11" mass="1145">MKAPIAGSGWQ</sequence>
<evidence type="ECO:0000313" key="1">
    <source>
        <dbReference type="EMBL" id="PNH07258.1"/>
    </source>
</evidence>
<name>A0A2J8A430_9CHLO</name>
<protein>
    <submittedName>
        <fullName evidence="1">Uncharacterized protein</fullName>
    </submittedName>
</protein>
<proteinExistence type="predicted"/>
<keyword evidence="2" id="KW-1185">Reference proteome</keyword>
<dbReference type="Proteomes" id="UP000236333">
    <property type="component" value="Unassembled WGS sequence"/>
</dbReference>
<evidence type="ECO:0000313" key="2">
    <source>
        <dbReference type="Proteomes" id="UP000236333"/>
    </source>
</evidence>
<accession>A0A2J8A430</accession>
<dbReference type="EMBL" id="PGGS01000189">
    <property type="protein sequence ID" value="PNH07258.1"/>
    <property type="molecule type" value="Genomic_DNA"/>
</dbReference>
<gene>
    <name evidence="1" type="ORF">TSOC_006296</name>
</gene>